<evidence type="ECO:0000256" key="1">
    <source>
        <dbReference type="SAM" id="MobiDB-lite"/>
    </source>
</evidence>
<dbReference type="RefSeq" id="WP_085852951.1">
    <property type="nucleotide sequence ID" value="NZ_FOPF01000002.1"/>
</dbReference>
<dbReference type="STRING" id="315423.SAMN04488020_102362"/>
<keyword evidence="3" id="KW-1185">Reference proteome</keyword>
<name>A0A1Y5RTJ4_9RHOB</name>
<gene>
    <name evidence="2" type="ORF">PAM7066_00919</name>
</gene>
<accession>A0A1Y5RTJ4</accession>
<sequence>MATKTNTDYTKMMQEMMSSMPTDMSAFQDAFKSYASFGEKMSRVTLEAAEKSHEISSKWTQDTLKRMNAAVVVREEPADYGKAMTDFASAQAEVTAETMAQFAEVAKKVQMETVELMLAAGKDVSEDLTAAAKKATGDATSAAKRSTAAAK</sequence>
<dbReference type="AlphaFoldDB" id="A0A1Y5RTJ4"/>
<protein>
    <recommendedName>
        <fullName evidence="4">Phasin protein</fullName>
    </recommendedName>
</protein>
<evidence type="ECO:0000313" key="3">
    <source>
        <dbReference type="Proteomes" id="UP000193870"/>
    </source>
</evidence>
<evidence type="ECO:0000313" key="2">
    <source>
        <dbReference type="EMBL" id="SLN25166.1"/>
    </source>
</evidence>
<proteinExistence type="predicted"/>
<reference evidence="2 3" key="1">
    <citation type="submission" date="2017-03" db="EMBL/GenBank/DDBJ databases">
        <authorList>
            <person name="Afonso C.L."/>
            <person name="Miller P.J."/>
            <person name="Scott M.A."/>
            <person name="Spackman E."/>
            <person name="Goraichik I."/>
            <person name="Dimitrov K.M."/>
            <person name="Suarez D.L."/>
            <person name="Swayne D.E."/>
        </authorList>
    </citation>
    <scope>NUCLEOTIDE SEQUENCE [LARGE SCALE GENOMIC DNA]</scope>
    <source>
        <strain evidence="2 3">CECT 7066</strain>
    </source>
</reference>
<dbReference type="OrthoDB" id="7868047at2"/>
<dbReference type="Proteomes" id="UP000193870">
    <property type="component" value="Unassembled WGS sequence"/>
</dbReference>
<organism evidence="2 3">
    <name type="scientific">Palleronia marisminoris</name>
    <dbReference type="NCBI Taxonomy" id="315423"/>
    <lineage>
        <taxon>Bacteria</taxon>
        <taxon>Pseudomonadati</taxon>
        <taxon>Pseudomonadota</taxon>
        <taxon>Alphaproteobacteria</taxon>
        <taxon>Rhodobacterales</taxon>
        <taxon>Roseobacteraceae</taxon>
        <taxon>Palleronia</taxon>
    </lineage>
</organism>
<evidence type="ECO:0008006" key="4">
    <source>
        <dbReference type="Google" id="ProtNLM"/>
    </source>
</evidence>
<feature type="region of interest" description="Disordered" evidence="1">
    <location>
        <begin position="131"/>
        <end position="151"/>
    </location>
</feature>
<dbReference type="EMBL" id="FWFV01000002">
    <property type="protein sequence ID" value="SLN25166.1"/>
    <property type="molecule type" value="Genomic_DNA"/>
</dbReference>